<dbReference type="AlphaFoldDB" id="A0A0D9W943"/>
<dbReference type="Gramene" id="LPERR04G20100.1">
    <property type="protein sequence ID" value="LPERR04G20100.1"/>
    <property type="gene ID" value="LPERR04G20100"/>
</dbReference>
<evidence type="ECO:0000313" key="1">
    <source>
        <dbReference type="EnsemblPlants" id="LPERR04G20100.1"/>
    </source>
</evidence>
<accession>A0A0D9W943</accession>
<dbReference type="Proteomes" id="UP000032180">
    <property type="component" value="Chromosome 4"/>
</dbReference>
<dbReference type="EnsemblPlants" id="LPERR04G20100.1">
    <property type="protein sequence ID" value="LPERR04G20100.1"/>
    <property type="gene ID" value="LPERR04G20100"/>
</dbReference>
<reference evidence="1 2" key="1">
    <citation type="submission" date="2012-08" db="EMBL/GenBank/DDBJ databases">
        <title>Oryza genome evolution.</title>
        <authorList>
            <person name="Wing R.A."/>
        </authorList>
    </citation>
    <scope>NUCLEOTIDE SEQUENCE</scope>
</reference>
<organism evidence="1 2">
    <name type="scientific">Leersia perrieri</name>
    <dbReference type="NCBI Taxonomy" id="77586"/>
    <lineage>
        <taxon>Eukaryota</taxon>
        <taxon>Viridiplantae</taxon>
        <taxon>Streptophyta</taxon>
        <taxon>Embryophyta</taxon>
        <taxon>Tracheophyta</taxon>
        <taxon>Spermatophyta</taxon>
        <taxon>Magnoliopsida</taxon>
        <taxon>Liliopsida</taxon>
        <taxon>Poales</taxon>
        <taxon>Poaceae</taxon>
        <taxon>BOP clade</taxon>
        <taxon>Oryzoideae</taxon>
        <taxon>Oryzeae</taxon>
        <taxon>Oryzinae</taxon>
        <taxon>Leersia</taxon>
    </lineage>
</organism>
<protein>
    <submittedName>
        <fullName evidence="1">Uncharacterized protein</fullName>
    </submittedName>
</protein>
<proteinExistence type="predicted"/>
<reference evidence="2" key="2">
    <citation type="submission" date="2013-12" db="EMBL/GenBank/DDBJ databases">
        <authorList>
            <person name="Yu Y."/>
            <person name="Lee S."/>
            <person name="de Baynast K."/>
            <person name="Wissotski M."/>
            <person name="Liu L."/>
            <person name="Talag J."/>
            <person name="Goicoechea J."/>
            <person name="Angelova A."/>
            <person name="Jetty R."/>
            <person name="Kudrna D."/>
            <person name="Golser W."/>
            <person name="Rivera L."/>
            <person name="Zhang J."/>
            <person name="Wing R."/>
        </authorList>
    </citation>
    <scope>NUCLEOTIDE SEQUENCE</scope>
</reference>
<sequence length="129" mass="14730">MPCAPPPRVPIASNVAAATPYAPPPSCIARRTGPLPPCRPQRLQLPRRFASHKRRRLATCALTPLAKSSRRRRPRIRSQECRIRPQRCRIWLSAPRSFEASSLPWLRPNYHKHEMDGDEPVPIIDFAKV</sequence>
<dbReference type="HOGENOM" id="CLU_1951901_0_0_1"/>
<name>A0A0D9W943_9ORYZ</name>
<reference evidence="1" key="3">
    <citation type="submission" date="2015-04" db="UniProtKB">
        <authorList>
            <consortium name="EnsemblPlants"/>
        </authorList>
    </citation>
    <scope>IDENTIFICATION</scope>
</reference>
<keyword evidence="2" id="KW-1185">Reference proteome</keyword>
<evidence type="ECO:0000313" key="2">
    <source>
        <dbReference type="Proteomes" id="UP000032180"/>
    </source>
</evidence>